<dbReference type="eggNOG" id="arCOG00324">
    <property type="taxonomic scope" value="Archaea"/>
</dbReference>
<dbReference type="SUPFAM" id="SSF52768">
    <property type="entry name" value="Arginase/deacetylase"/>
    <property type="match status" value="1"/>
</dbReference>
<feature type="domain" description="Histone deacetylase" evidence="1">
    <location>
        <begin position="18"/>
        <end position="293"/>
    </location>
</feature>
<dbReference type="OrthoDB" id="147549at2157"/>
<proteinExistence type="predicted"/>
<name>F2L4I6_THEU7</name>
<protein>
    <submittedName>
        <fullName evidence="2">Histone deacetylase superfamily</fullName>
    </submittedName>
</protein>
<evidence type="ECO:0000313" key="2">
    <source>
        <dbReference type="EMBL" id="AEA12164.1"/>
    </source>
</evidence>
<evidence type="ECO:0000259" key="1">
    <source>
        <dbReference type="Pfam" id="PF00850"/>
    </source>
</evidence>
<dbReference type="CDD" id="cd10001">
    <property type="entry name" value="HDAC_classII_APAH"/>
    <property type="match status" value="1"/>
</dbReference>
<reference key="2">
    <citation type="submission" date="2011-03" db="EMBL/GenBank/DDBJ databases">
        <title>Complete genome sequence of the thermoacidophilic crenarchaeon Thermoproteus uzoniensis 768-20.</title>
        <authorList>
            <person name="Mardanov A.V."/>
            <person name="Gumerov V.M."/>
            <person name="Beletsky A.V."/>
            <person name="Prokofeva M.I."/>
            <person name="Bonch-Osmolovskaya E.A."/>
            <person name="Ravin N.V."/>
            <person name="Skryabin K.G."/>
        </authorList>
    </citation>
    <scope>NUCLEOTIDE SEQUENCE</scope>
    <source>
        <strain>768-20</strain>
    </source>
</reference>
<keyword evidence="3" id="KW-1185">Reference proteome</keyword>
<evidence type="ECO:0000313" key="3">
    <source>
        <dbReference type="Proteomes" id="UP000008138"/>
    </source>
</evidence>
<dbReference type="EMBL" id="CP002590">
    <property type="protein sequence ID" value="AEA12164.1"/>
    <property type="molecule type" value="Genomic_DNA"/>
</dbReference>
<dbReference type="GO" id="GO:0004407">
    <property type="term" value="F:histone deacetylase activity"/>
    <property type="evidence" value="ECO:0007669"/>
    <property type="project" value="TreeGrafter"/>
</dbReference>
<gene>
    <name evidence="2" type="ordered locus">TUZN_0672</name>
</gene>
<dbReference type="InterPro" id="IPR023801">
    <property type="entry name" value="His_deacetylse_dom"/>
</dbReference>
<organism evidence="2 3">
    <name type="scientific">Thermoproteus uzoniensis (strain 768-20)</name>
    <dbReference type="NCBI Taxonomy" id="999630"/>
    <lineage>
        <taxon>Archaea</taxon>
        <taxon>Thermoproteota</taxon>
        <taxon>Thermoprotei</taxon>
        <taxon>Thermoproteales</taxon>
        <taxon>Thermoproteaceae</taxon>
        <taxon>Thermoproteus</taxon>
    </lineage>
</organism>
<dbReference type="GeneID" id="10360213"/>
<dbReference type="InterPro" id="IPR023696">
    <property type="entry name" value="Ureohydrolase_dom_sf"/>
</dbReference>
<dbReference type="PANTHER" id="PTHR10625:SF10">
    <property type="entry name" value="HISTONE DEACETYLASE HDAC1"/>
    <property type="match status" value="1"/>
</dbReference>
<dbReference type="Pfam" id="PF00850">
    <property type="entry name" value="Hist_deacetyl"/>
    <property type="match status" value="1"/>
</dbReference>
<accession>F2L4I6</accession>
<reference evidence="2 3" key="1">
    <citation type="journal article" date="2011" name="J. Bacteriol.">
        <title>Complete genome sequence of the thermoacidophilic crenarchaeon Thermoproteus uzoniensis 768-20.</title>
        <authorList>
            <person name="Mardanov A.V."/>
            <person name="Gumerov V.M."/>
            <person name="Beletsky A.V."/>
            <person name="Prokofeva M.I."/>
            <person name="Bonch-Osmolovskaya E.A."/>
            <person name="Ravin N.V."/>
            <person name="Skryabin K.G."/>
        </authorList>
    </citation>
    <scope>NUCLEOTIDE SEQUENCE [LARGE SCALE GENOMIC DNA]</scope>
    <source>
        <strain evidence="2 3">768-20</strain>
    </source>
</reference>
<dbReference type="KEGG" id="tuz:TUZN_0672"/>
<dbReference type="Proteomes" id="UP000008138">
    <property type="component" value="Chromosome"/>
</dbReference>
<dbReference type="GO" id="GO:0040029">
    <property type="term" value="P:epigenetic regulation of gene expression"/>
    <property type="evidence" value="ECO:0007669"/>
    <property type="project" value="TreeGrafter"/>
</dbReference>
<dbReference type="RefSeq" id="WP_013679500.1">
    <property type="nucleotide sequence ID" value="NC_015315.1"/>
</dbReference>
<dbReference type="PANTHER" id="PTHR10625">
    <property type="entry name" value="HISTONE DEACETYLASE HDAC1-RELATED"/>
    <property type="match status" value="1"/>
</dbReference>
<dbReference type="AlphaFoldDB" id="F2L4I6"/>
<dbReference type="InterPro" id="IPR037138">
    <property type="entry name" value="His_deacetylse_dom_sf"/>
</dbReference>
<dbReference type="Gene3D" id="3.40.800.20">
    <property type="entry name" value="Histone deacetylase domain"/>
    <property type="match status" value="1"/>
</dbReference>
<dbReference type="HOGENOM" id="CLU_007727_8_0_2"/>
<dbReference type="STRING" id="999630.TUZN_0672"/>
<sequence>MRVYYDDVFKGHETGPGHPENPRRLDYALEGIRDAGAPLVAPRARDDVLQHLEAAHGRDYIRYIEDLCSLGNLTELDGDTWVSPGTCNAAFTAVSAILDALDSREHAYILARPPGHHAGRSGRALTAPTQGFCIFNTAAVGALYGEGAAVVDIDVHHGNGTQEILYDRDVLYISTHQDPLTLYPGTGFPDEVGRGRGEGFNVNVPMPPGLGDDGFKKIFDEVVMPILRQYGPRVLIVSLGWDAHKEDPLADMGFTLNGYRYAIRSLLSLNVPAVFLLEGGYNYAVLKEGSKMLAMELAGLGRAPPEEPSASDHSAWGRLTKILAEVRSIQSRYWRL</sequence>